<sequence>MKKRLKKSH</sequence>
<reference evidence="2" key="1">
    <citation type="journal article" date="2013" name="Mol. Plant Microbe Interact.">
        <title>Global aspects of pacC regulation of pathogenicity genes in Colletotrichum gloeosporioides as revealed by transcriptome analysis.</title>
        <authorList>
            <person name="Alkan N."/>
            <person name="Meng X."/>
            <person name="Friedlander G."/>
            <person name="Reuveni E."/>
            <person name="Sukno S."/>
            <person name="Sherman A."/>
            <person name="Thon M."/>
            <person name="Fluhr R."/>
            <person name="Prusky D."/>
        </authorList>
    </citation>
    <scope>NUCLEOTIDE SEQUENCE [LARGE SCALE GENOMIC DNA]</scope>
    <source>
        <strain evidence="2">Cg-14</strain>
    </source>
</reference>
<gene>
    <name evidence="1" type="ORF">CGLO_11274</name>
</gene>
<dbReference type="Proteomes" id="UP000015530">
    <property type="component" value="Unassembled WGS sequence"/>
</dbReference>
<protein>
    <submittedName>
        <fullName evidence="1">Uncharacterized protein</fullName>
    </submittedName>
</protein>
<proteinExistence type="predicted"/>
<evidence type="ECO:0000313" key="2">
    <source>
        <dbReference type="Proteomes" id="UP000015530"/>
    </source>
</evidence>
<accession>T0KBH2</accession>
<dbReference type="EMBL" id="AMYD01002344">
    <property type="protein sequence ID" value="EQB49399.1"/>
    <property type="molecule type" value="Genomic_DNA"/>
</dbReference>
<organism evidence="1 2">
    <name type="scientific">Colletotrichum gloeosporioides (strain Cg-14)</name>
    <name type="common">Anthracnose fungus</name>
    <name type="synonym">Glomerella cingulata</name>
    <dbReference type="NCBI Taxonomy" id="1237896"/>
    <lineage>
        <taxon>Eukaryota</taxon>
        <taxon>Fungi</taxon>
        <taxon>Dikarya</taxon>
        <taxon>Ascomycota</taxon>
        <taxon>Pezizomycotina</taxon>
        <taxon>Sordariomycetes</taxon>
        <taxon>Hypocreomycetidae</taxon>
        <taxon>Glomerellales</taxon>
        <taxon>Glomerellaceae</taxon>
        <taxon>Colletotrichum</taxon>
        <taxon>Colletotrichum gloeosporioides species complex</taxon>
    </lineage>
</organism>
<evidence type="ECO:0000313" key="1">
    <source>
        <dbReference type="EMBL" id="EQB49399.1"/>
    </source>
</evidence>
<name>T0KBH2_COLGC</name>
<comment type="caution">
    <text evidence="1">The sequence shown here is derived from an EMBL/GenBank/DDBJ whole genome shotgun (WGS) entry which is preliminary data.</text>
</comment>
<dbReference type="HOGENOM" id="CLU_3438945_0_0_1"/>